<evidence type="ECO:0000313" key="4">
    <source>
        <dbReference type="EMBL" id="RYM32037.1"/>
    </source>
</evidence>
<dbReference type="Proteomes" id="UP000293952">
    <property type="component" value="Unassembled WGS sequence"/>
</dbReference>
<dbReference type="Pfam" id="PF00094">
    <property type="entry name" value="VWD"/>
    <property type="match status" value="1"/>
</dbReference>
<evidence type="ECO:0000259" key="3">
    <source>
        <dbReference type="PROSITE" id="PS51233"/>
    </source>
</evidence>
<dbReference type="EMBL" id="SETE01000007">
    <property type="protein sequence ID" value="RYM32037.1"/>
    <property type="molecule type" value="Genomic_DNA"/>
</dbReference>
<protein>
    <recommendedName>
        <fullName evidence="3">VWFD domain-containing protein</fullName>
    </recommendedName>
</protein>
<feature type="compositionally biased region" description="Low complexity" evidence="1">
    <location>
        <begin position="465"/>
        <end position="492"/>
    </location>
</feature>
<feature type="chain" id="PRO_5020670252" description="VWFD domain-containing protein" evidence="2">
    <location>
        <begin position="19"/>
        <end position="492"/>
    </location>
</feature>
<feature type="domain" description="VWFD" evidence="3">
    <location>
        <begin position="127"/>
        <end position="305"/>
    </location>
</feature>
<dbReference type="InterPro" id="IPR001846">
    <property type="entry name" value="VWF_type-D"/>
</dbReference>
<organism evidence="4 5">
    <name type="scientific">Brumimicrobium glaciale</name>
    <dbReference type="NCBI Taxonomy" id="200475"/>
    <lineage>
        <taxon>Bacteria</taxon>
        <taxon>Pseudomonadati</taxon>
        <taxon>Bacteroidota</taxon>
        <taxon>Flavobacteriia</taxon>
        <taxon>Flavobacteriales</taxon>
        <taxon>Crocinitomicaceae</taxon>
        <taxon>Brumimicrobium</taxon>
    </lineage>
</organism>
<proteinExistence type="predicted"/>
<dbReference type="SMART" id="SM00216">
    <property type="entry name" value="VWD"/>
    <property type="match status" value="1"/>
</dbReference>
<comment type="caution">
    <text evidence="4">The sequence shown here is derived from an EMBL/GenBank/DDBJ whole genome shotgun (WGS) entry which is preliminary data.</text>
</comment>
<evidence type="ECO:0000313" key="5">
    <source>
        <dbReference type="Proteomes" id="UP000293952"/>
    </source>
</evidence>
<feature type="region of interest" description="Disordered" evidence="1">
    <location>
        <begin position="415"/>
        <end position="492"/>
    </location>
</feature>
<reference evidence="4 5" key="1">
    <citation type="submission" date="2019-02" db="EMBL/GenBank/DDBJ databases">
        <title>Genome sequence of the sea-ice species Brumimicrobium glaciale.</title>
        <authorList>
            <person name="Bowman J.P."/>
        </authorList>
    </citation>
    <scope>NUCLEOTIDE SEQUENCE [LARGE SCALE GENOMIC DNA]</scope>
    <source>
        <strain evidence="4 5">IC156</strain>
    </source>
</reference>
<keyword evidence="2" id="KW-0732">Signal</keyword>
<feature type="signal peptide" evidence="2">
    <location>
        <begin position="1"/>
        <end position="18"/>
    </location>
</feature>
<dbReference type="AlphaFoldDB" id="A0A4Q4KHE8"/>
<accession>A0A4Q4KHE8</accession>
<feature type="compositionally biased region" description="Basic and acidic residues" evidence="1">
    <location>
        <begin position="415"/>
        <end position="437"/>
    </location>
</feature>
<dbReference type="PROSITE" id="PS51233">
    <property type="entry name" value="VWFD"/>
    <property type="match status" value="1"/>
</dbReference>
<evidence type="ECO:0000256" key="1">
    <source>
        <dbReference type="SAM" id="MobiDB-lite"/>
    </source>
</evidence>
<name>A0A4Q4KHE8_9FLAO</name>
<gene>
    <name evidence="4" type="ORF">ERX46_15225</name>
</gene>
<evidence type="ECO:0000256" key="2">
    <source>
        <dbReference type="SAM" id="SignalP"/>
    </source>
</evidence>
<dbReference type="RefSeq" id="WP_130094725.1">
    <property type="nucleotide sequence ID" value="NZ_SETE01000007.1"/>
</dbReference>
<keyword evidence="5" id="KW-1185">Reference proteome</keyword>
<sequence length="492" mass="56288">MKYFTLILAQLFALSLWANIQSEPVPFQRQDSEHIKEIMKAWNTTNGEYLYESMAAMVMHEKQPTRPNDVNQTPYELLQTMDQHRVERLQRIAASELDNERNTHKRDRYYWEEWMSYLQSTQCVMNRDGKSSGDPHMRTLDGESFDFQNAGDYLLVASEDNSFMIQTQQVRTTPNVALNGSVAMNVNGDLLTFSSVAKGSTEKMIHVNDQEIQTEKTDLVLPQGGVVNYKNGKYFVKWPTGEQLSISERSFKSSKLFDLNVYVPKCNDNYYGLLGNNDGDRKNDLVVYDEETGKEYTRETANRSDEDVFGSNRNNPEILEKVSKELFFITRTYGGEFQLDETTSLMRTQMTNLPDSIRYPKELLTLAELDDEQIENGLRKARAAGVAEDDLFEAVYDYGHLGLEPIAMVDDYVAPKEDKRSKEPELDKSGERLEQKESAQPQMRVSPTIFIGTGVRVSPPRRNRPSPQTNPRPNTRRTGTSPRPSSPRTGGR</sequence>
<dbReference type="OrthoDB" id="574668at2"/>